<dbReference type="HOGENOM" id="CLU_028491_2_0_1"/>
<sequence>MAPQPPQNLKDITDPSDFKYTTIPNLAELDVLERCYICKEFFRAPVITSCHHTFCSQCIREYLITNNLCPLCKTEVYESTLKRDVLLEEIVECYKKIRPLLLQNLDNSSNQQKKRYREDSTEIAGSDSDVETISSKRVKESLEDPEEQPLPVRKEEPEQDLAECPICSKKMDAERLQTVHIDACLSGKEEPSITRNGTVRSSISSFFTTVKSASPTPSPATATAPPPPPPSQKQQSIEPKPAPKRLQRLDFASLSTPKLKAKMTALKLSTLGTRHQLELRYNKYFVLYNSNCDSQYPVPQHVLRQQLKQWEISNPSFTVNGLTRNNEDISDSNFSSTEWLKKYGTEFKELVNQAKGNSG</sequence>
<evidence type="ECO:0000313" key="21">
    <source>
        <dbReference type="EMBL" id="CCG24559.1"/>
    </source>
</evidence>
<dbReference type="InterPro" id="IPR006642">
    <property type="entry name" value="Rad18_UBZ4"/>
</dbReference>
<organism evidence="21 22">
    <name type="scientific">Candida orthopsilosis (strain 90-125)</name>
    <name type="common">Yeast</name>
    <dbReference type="NCBI Taxonomy" id="1136231"/>
    <lineage>
        <taxon>Eukaryota</taxon>
        <taxon>Fungi</taxon>
        <taxon>Dikarya</taxon>
        <taxon>Ascomycota</taxon>
        <taxon>Saccharomycotina</taxon>
        <taxon>Pichiomycetes</taxon>
        <taxon>Debaryomycetaceae</taxon>
        <taxon>Candida/Lodderomyces clade</taxon>
        <taxon>Candida</taxon>
    </lineage>
</organism>
<evidence type="ECO:0000256" key="3">
    <source>
        <dbReference type="ARBA" id="ARBA00004906"/>
    </source>
</evidence>
<dbReference type="InterPro" id="IPR001841">
    <property type="entry name" value="Znf_RING"/>
</dbReference>
<feature type="region of interest" description="Disordered" evidence="18">
    <location>
        <begin position="209"/>
        <end position="242"/>
    </location>
</feature>
<evidence type="ECO:0000256" key="2">
    <source>
        <dbReference type="ARBA" id="ARBA00004123"/>
    </source>
</evidence>
<feature type="region of interest" description="Disordered" evidence="18">
    <location>
        <begin position="111"/>
        <end position="159"/>
    </location>
</feature>
<evidence type="ECO:0000256" key="15">
    <source>
        <dbReference type="ARBA" id="ARBA00023242"/>
    </source>
</evidence>
<dbReference type="RefSeq" id="XP_003870688.1">
    <property type="nucleotide sequence ID" value="XM_003870639.1"/>
</dbReference>
<feature type="domain" description="SAP" evidence="20">
    <location>
        <begin position="251"/>
        <end position="285"/>
    </location>
</feature>
<dbReference type="SUPFAM" id="SSF57850">
    <property type="entry name" value="RING/U-box"/>
    <property type="match status" value="1"/>
</dbReference>
<evidence type="ECO:0000256" key="6">
    <source>
        <dbReference type="ARBA" id="ARBA00015551"/>
    </source>
</evidence>
<evidence type="ECO:0000256" key="17">
    <source>
        <dbReference type="RuleBase" id="RU368093"/>
    </source>
</evidence>
<dbReference type="InterPro" id="IPR039577">
    <property type="entry name" value="Rad18"/>
</dbReference>
<comment type="subunit">
    <text evidence="17">Interacts with E2 UBC2, forming a complex with ubiquitin ligase activity.</text>
</comment>
<keyword evidence="9 17" id="KW-0227">DNA damage</keyword>
<dbReference type="Pfam" id="PF13923">
    <property type="entry name" value="zf-C3HC4_2"/>
    <property type="match status" value="1"/>
</dbReference>
<proteinExistence type="inferred from homology"/>
<dbReference type="InterPro" id="IPR017907">
    <property type="entry name" value="Znf_RING_CS"/>
</dbReference>
<keyword evidence="11 17" id="KW-0833">Ubl conjugation pathway</keyword>
<evidence type="ECO:0000313" key="22">
    <source>
        <dbReference type="Proteomes" id="UP000005018"/>
    </source>
</evidence>
<dbReference type="GO" id="GO:0006301">
    <property type="term" value="P:DNA damage tolerance"/>
    <property type="evidence" value="ECO:0007669"/>
    <property type="project" value="InterPro"/>
</dbReference>
<comment type="subcellular location">
    <subcellularLocation>
        <location evidence="2 17">Nucleus</location>
    </subcellularLocation>
</comment>
<comment type="function">
    <text evidence="17">E3 RING-finger protein, member of the UBC2/RAD6 epistasis group. Associates to the E2 ubiquitin conjugating enzyme UBC2/RAD6 to form the UBC2-RAD18 ubiquitin ligase complex involved in postreplicative repair (PRR) of damaged DNA.</text>
</comment>
<dbReference type="GO" id="GO:0008270">
    <property type="term" value="F:zinc ion binding"/>
    <property type="evidence" value="ECO:0007669"/>
    <property type="project" value="UniProtKB-KW"/>
</dbReference>
<dbReference type="KEGG" id="cot:CORT_0F03350"/>
<dbReference type="EC" id="2.3.2.27" evidence="5 17"/>
<keyword evidence="13 17" id="KW-0238">DNA-binding</keyword>
<comment type="pathway">
    <text evidence="3 17">Protein modification; protein ubiquitination.</text>
</comment>
<dbReference type="InterPro" id="IPR013083">
    <property type="entry name" value="Znf_RING/FYVE/PHD"/>
</dbReference>
<keyword evidence="8 17" id="KW-0479">Metal-binding</keyword>
<accession>H8X8T4</accession>
<dbReference type="Gene3D" id="3.30.160.60">
    <property type="entry name" value="Classic Zinc Finger"/>
    <property type="match status" value="1"/>
</dbReference>
<evidence type="ECO:0000259" key="20">
    <source>
        <dbReference type="PROSITE" id="PS50800"/>
    </source>
</evidence>
<dbReference type="GO" id="GO:0097505">
    <property type="term" value="C:Rad6-Rad18 complex"/>
    <property type="evidence" value="ECO:0007669"/>
    <property type="project" value="TreeGrafter"/>
</dbReference>
<dbReference type="PROSITE" id="PS50089">
    <property type="entry name" value="ZF_RING_2"/>
    <property type="match status" value="1"/>
</dbReference>
<dbReference type="AlphaFoldDB" id="H8X8T4"/>
<dbReference type="eggNOG" id="KOG0287">
    <property type="taxonomic scope" value="Eukaryota"/>
</dbReference>
<keyword evidence="15 17" id="KW-0539">Nucleus</keyword>
<dbReference type="FunFam" id="3.30.40.10:FF:000172">
    <property type="entry name" value="E3 ubiquitin-protein ligase RAD18"/>
    <property type="match status" value="1"/>
</dbReference>
<comment type="similarity">
    <text evidence="4 17">Belongs to the RAD18 family.</text>
</comment>
<evidence type="ECO:0000256" key="13">
    <source>
        <dbReference type="ARBA" id="ARBA00023125"/>
    </source>
</evidence>
<dbReference type="PROSITE" id="PS50800">
    <property type="entry name" value="SAP"/>
    <property type="match status" value="1"/>
</dbReference>
<evidence type="ECO:0000256" key="5">
    <source>
        <dbReference type="ARBA" id="ARBA00012483"/>
    </source>
</evidence>
<protein>
    <recommendedName>
        <fullName evidence="6 17">Postreplication repair E3 ubiquitin-protein ligase RAD18</fullName>
        <ecNumber evidence="5 17">2.3.2.27</ecNumber>
    </recommendedName>
    <alternativeName>
        <fullName evidence="17">RING-type E3 ubiquitin transferase RAD18</fullName>
    </alternativeName>
</protein>
<evidence type="ECO:0000256" key="10">
    <source>
        <dbReference type="ARBA" id="ARBA00022771"/>
    </source>
</evidence>
<keyword evidence="10 16" id="KW-0863">Zinc-finger</keyword>
<dbReference type="EMBL" id="HE681724">
    <property type="protein sequence ID" value="CCG24559.1"/>
    <property type="molecule type" value="Genomic_DNA"/>
</dbReference>
<dbReference type="UniPathway" id="UPA00143"/>
<dbReference type="GO" id="GO:0005634">
    <property type="term" value="C:nucleus"/>
    <property type="evidence" value="ECO:0007669"/>
    <property type="project" value="UniProtKB-SubCell"/>
</dbReference>
<keyword evidence="7 17" id="KW-0808">Transferase</keyword>
<dbReference type="GO" id="GO:0006281">
    <property type="term" value="P:DNA repair"/>
    <property type="evidence" value="ECO:0007669"/>
    <property type="project" value="UniProtKB-KW"/>
</dbReference>
<keyword evidence="22" id="KW-1185">Reference proteome</keyword>
<dbReference type="GO" id="GO:0003697">
    <property type="term" value="F:single-stranded DNA binding"/>
    <property type="evidence" value="ECO:0007669"/>
    <property type="project" value="UniProtKB-UniRule"/>
</dbReference>
<dbReference type="GO" id="GO:0061630">
    <property type="term" value="F:ubiquitin protein ligase activity"/>
    <property type="evidence" value="ECO:0007669"/>
    <property type="project" value="UniProtKB-UniRule"/>
</dbReference>
<feature type="compositionally biased region" description="Low complexity" evidence="18">
    <location>
        <begin position="212"/>
        <end position="223"/>
    </location>
</feature>
<reference evidence="21 22" key="1">
    <citation type="journal article" date="2012" name="PLoS ONE">
        <title>Sequence and analysis of the genome of the pathogenic yeast Candida orthopsilosis.</title>
        <authorList>
            <person name="Riccombeni A."/>
            <person name="Vidanes G."/>
            <person name="Proux-Wera E."/>
            <person name="Wolfe K.H."/>
            <person name="Butler G."/>
        </authorList>
    </citation>
    <scope>NUCLEOTIDE SEQUENCE [LARGE SCALE GENOMIC DNA]</scope>
    <source>
        <strain evidence="21 22">Co 90-125</strain>
    </source>
</reference>
<comment type="catalytic activity">
    <reaction evidence="1 17">
        <text>S-ubiquitinyl-[E2 ubiquitin-conjugating enzyme]-L-cysteine + [acceptor protein]-L-lysine = [E2 ubiquitin-conjugating enzyme]-L-cysteine + N(6)-ubiquitinyl-[acceptor protein]-L-lysine.</text>
        <dbReference type="EC" id="2.3.2.27"/>
    </reaction>
</comment>
<dbReference type="PANTHER" id="PTHR14134:SF2">
    <property type="entry name" value="E3 UBIQUITIN-PROTEIN LIGASE RAD18"/>
    <property type="match status" value="1"/>
</dbReference>
<dbReference type="SMART" id="SM00734">
    <property type="entry name" value="ZnF_Rad18"/>
    <property type="match status" value="1"/>
</dbReference>
<evidence type="ECO:0000256" key="11">
    <source>
        <dbReference type="ARBA" id="ARBA00022786"/>
    </source>
</evidence>
<dbReference type="PROSITE" id="PS00518">
    <property type="entry name" value="ZF_RING_1"/>
    <property type="match status" value="1"/>
</dbReference>
<evidence type="ECO:0000259" key="19">
    <source>
        <dbReference type="PROSITE" id="PS50089"/>
    </source>
</evidence>
<dbReference type="InterPro" id="IPR003034">
    <property type="entry name" value="SAP_dom"/>
</dbReference>
<keyword evidence="12 17" id="KW-0862">Zinc</keyword>
<evidence type="ECO:0000256" key="18">
    <source>
        <dbReference type="SAM" id="MobiDB-lite"/>
    </source>
</evidence>
<dbReference type="NCBIfam" id="TIGR00599">
    <property type="entry name" value="rad18"/>
    <property type="match status" value="1"/>
</dbReference>
<evidence type="ECO:0000256" key="16">
    <source>
        <dbReference type="PROSITE-ProRule" id="PRU00175"/>
    </source>
</evidence>
<evidence type="ECO:0000256" key="8">
    <source>
        <dbReference type="ARBA" id="ARBA00022723"/>
    </source>
</evidence>
<evidence type="ECO:0000256" key="9">
    <source>
        <dbReference type="ARBA" id="ARBA00022763"/>
    </source>
</evidence>
<dbReference type="PANTHER" id="PTHR14134">
    <property type="entry name" value="E3 UBIQUITIN-PROTEIN LIGASE RAD18"/>
    <property type="match status" value="1"/>
</dbReference>
<evidence type="ECO:0000256" key="7">
    <source>
        <dbReference type="ARBA" id="ARBA00022679"/>
    </source>
</evidence>
<dbReference type="SMART" id="SM00184">
    <property type="entry name" value="RING"/>
    <property type="match status" value="1"/>
</dbReference>
<evidence type="ECO:0000256" key="12">
    <source>
        <dbReference type="ARBA" id="ARBA00022833"/>
    </source>
</evidence>
<feature type="domain" description="RING-type" evidence="19">
    <location>
        <begin position="35"/>
        <end position="73"/>
    </location>
</feature>
<dbReference type="GeneID" id="14541675"/>
<dbReference type="GO" id="GO:0006513">
    <property type="term" value="P:protein monoubiquitination"/>
    <property type="evidence" value="ECO:0007669"/>
    <property type="project" value="InterPro"/>
</dbReference>
<dbReference type="Proteomes" id="UP000005018">
    <property type="component" value="Chromosome 6"/>
</dbReference>
<keyword evidence="14 17" id="KW-0234">DNA repair</keyword>
<evidence type="ECO:0000256" key="1">
    <source>
        <dbReference type="ARBA" id="ARBA00000900"/>
    </source>
</evidence>
<dbReference type="InterPro" id="IPR004580">
    <property type="entry name" value="Rad18_fungi"/>
</dbReference>
<dbReference type="OrthoDB" id="9049620at2759"/>
<evidence type="ECO:0000256" key="14">
    <source>
        <dbReference type="ARBA" id="ARBA00023204"/>
    </source>
</evidence>
<name>H8X8T4_CANO9</name>
<evidence type="ECO:0000256" key="4">
    <source>
        <dbReference type="ARBA" id="ARBA00009506"/>
    </source>
</evidence>
<dbReference type="Gene3D" id="3.30.40.10">
    <property type="entry name" value="Zinc/RING finger domain, C3HC4 (zinc finger)"/>
    <property type="match status" value="1"/>
</dbReference>
<gene>
    <name evidence="21" type="ORF">CORT_0F03350</name>
</gene>